<feature type="transmembrane region" description="Helical" evidence="9">
    <location>
        <begin position="127"/>
        <end position="149"/>
    </location>
</feature>
<feature type="transmembrane region" description="Helical" evidence="9">
    <location>
        <begin position="247"/>
        <end position="267"/>
    </location>
</feature>
<comment type="subcellular location">
    <subcellularLocation>
        <location evidence="1">Cell membrane</location>
        <topology evidence="1">Multi-pass membrane protein</topology>
    </subcellularLocation>
</comment>
<keyword evidence="11" id="KW-1185">Reference proteome</keyword>
<evidence type="ECO:0000256" key="9">
    <source>
        <dbReference type="SAM" id="Phobius"/>
    </source>
</evidence>
<feature type="transmembrane region" description="Helical" evidence="9">
    <location>
        <begin position="39"/>
        <end position="59"/>
    </location>
</feature>
<accession>A0A1R1MN25</accession>
<feature type="transmembrane region" description="Helical" evidence="9">
    <location>
        <begin position="96"/>
        <end position="115"/>
    </location>
</feature>
<dbReference type="Pfam" id="PF02653">
    <property type="entry name" value="BPD_transp_2"/>
    <property type="match status" value="1"/>
</dbReference>
<name>A0A1R1MN25_9BACT</name>
<sequence>MNVYVDALINGVLLGLIYGLAAMGLALIWGVMKVINLSHGAFITLGMFFSYVVFTSLHFPPYISVFMAIIVGLLAGVITYFTALHRVLNAGELSTLLSTYSVSLIIIGLLMFVFATTPKALNLGMNIFTAKMVAAGFSFVFSVILYYFLYKTDTGMAIRAVSQHPDASKLMGIDTVKILAFSFGLGVALAMAAGTLISMIFPFSVLSGGLYELKSFVICVIGGLGNPLGALIGGIVLGILENVFGLFVNQGIVPFIEFTILILILLYKPQGLLGGH</sequence>
<reference evidence="10 11" key="1">
    <citation type="submission" date="2016-10" db="EMBL/GenBank/DDBJ databases">
        <title>Genome sequence of a sulfur-reducing bacterium Desulfurobacterium indicum K6013.</title>
        <authorList>
            <person name="Cao J."/>
            <person name="Shao Z."/>
            <person name="Alain K."/>
            <person name="Jebbar M."/>
        </authorList>
    </citation>
    <scope>NUCLEOTIDE SEQUENCE [LARGE SCALE GENOMIC DNA]</scope>
    <source>
        <strain evidence="10 11">K6013</strain>
    </source>
</reference>
<feature type="transmembrane region" description="Helical" evidence="9">
    <location>
        <begin position="215"/>
        <end position="240"/>
    </location>
</feature>
<comment type="similarity">
    <text evidence="8">Belongs to the binding-protein-dependent transport system permease family. LivHM subfamily.</text>
</comment>
<dbReference type="CDD" id="cd06582">
    <property type="entry name" value="TM_PBP1_LivH_like"/>
    <property type="match status" value="1"/>
</dbReference>
<dbReference type="GO" id="GO:0006865">
    <property type="term" value="P:amino acid transport"/>
    <property type="evidence" value="ECO:0007669"/>
    <property type="project" value="UniProtKB-KW"/>
</dbReference>
<protein>
    <recommendedName>
        <fullName evidence="12">Branched-chain amino acid ABC transporter permease</fullName>
    </recommendedName>
</protein>
<evidence type="ECO:0008006" key="12">
    <source>
        <dbReference type="Google" id="ProtNLM"/>
    </source>
</evidence>
<dbReference type="GO" id="GO:0022857">
    <property type="term" value="F:transmembrane transporter activity"/>
    <property type="evidence" value="ECO:0007669"/>
    <property type="project" value="InterPro"/>
</dbReference>
<keyword evidence="6 9" id="KW-1133">Transmembrane helix</keyword>
<dbReference type="Proteomes" id="UP000187408">
    <property type="component" value="Unassembled WGS sequence"/>
</dbReference>
<dbReference type="STRING" id="1914305.BLW93_00670"/>
<keyword evidence="3" id="KW-1003">Cell membrane</keyword>
<organism evidence="10 11">
    <name type="scientific">Desulfurobacterium indicum</name>
    <dbReference type="NCBI Taxonomy" id="1914305"/>
    <lineage>
        <taxon>Bacteria</taxon>
        <taxon>Pseudomonadati</taxon>
        <taxon>Aquificota</taxon>
        <taxon>Aquificia</taxon>
        <taxon>Desulfurobacteriales</taxon>
        <taxon>Desulfurobacteriaceae</taxon>
        <taxon>Desulfurobacterium</taxon>
    </lineage>
</organism>
<feature type="transmembrane region" description="Helical" evidence="9">
    <location>
        <begin position="12"/>
        <end position="32"/>
    </location>
</feature>
<dbReference type="PANTHER" id="PTHR11795:SF445">
    <property type="entry name" value="AMINO ACID ABC TRANSPORTER PERMEASE PROTEIN"/>
    <property type="match status" value="1"/>
</dbReference>
<evidence type="ECO:0000256" key="2">
    <source>
        <dbReference type="ARBA" id="ARBA00022448"/>
    </source>
</evidence>
<keyword evidence="4 9" id="KW-0812">Transmembrane</keyword>
<feature type="transmembrane region" description="Helical" evidence="9">
    <location>
        <begin position="65"/>
        <end position="84"/>
    </location>
</feature>
<dbReference type="OrthoDB" id="9807115at2"/>
<keyword evidence="7 9" id="KW-0472">Membrane</keyword>
<evidence type="ECO:0000256" key="8">
    <source>
        <dbReference type="ARBA" id="ARBA00037998"/>
    </source>
</evidence>
<feature type="transmembrane region" description="Helical" evidence="9">
    <location>
        <begin position="178"/>
        <end position="203"/>
    </location>
</feature>
<evidence type="ECO:0000256" key="7">
    <source>
        <dbReference type="ARBA" id="ARBA00023136"/>
    </source>
</evidence>
<dbReference type="InterPro" id="IPR052157">
    <property type="entry name" value="BCAA_transport_permease"/>
</dbReference>
<evidence type="ECO:0000256" key="1">
    <source>
        <dbReference type="ARBA" id="ARBA00004651"/>
    </source>
</evidence>
<dbReference type="InterPro" id="IPR001851">
    <property type="entry name" value="ABC_transp_permease"/>
</dbReference>
<evidence type="ECO:0000256" key="3">
    <source>
        <dbReference type="ARBA" id="ARBA00022475"/>
    </source>
</evidence>
<keyword evidence="2" id="KW-0813">Transport</keyword>
<evidence type="ECO:0000313" key="10">
    <source>
        <dbReference type="EMBL" id="OMH41215.1"/>
    </source>
</evidence>
<evidence type="ECO:0000256" key="6">
    <source>
        <dbReference type="ARBA" id="ARBA00022989"/>
    </source>
</evidence>
<proteinExistence type="inferred from homology"/>
<evidence type="ECO:0000256" key="4">
    <source>
        <dbReference type="ARBA" id="ARBA00022692"/>
    </source>
</evidence>
<comment type="caution">
    <text evidence="10">The sequence shown here is derived from an EMBL/GenBank/DDBJ whole genome shotgun (WGS) entry which is preliminary data.</text>
</comment>
<dbReference type="PANTHER" id="PTHR11795">
    <property type="entry name" value="BRANCHED-CHAIN AMINO ACID TRANSPORT SYSTEM PERMEASE PROTEIN LIVH"/>
    <property type="match status" value="1"/>
</dbReference>
<gene>
    <name evidence="10" type="ORF">BLW93_00670</name>
</gene>
<dbReference type="AlphaFoldDB" id="A0A1R1MN25"/>
<keyword evidence="5" id="KW-0029">Amino-acid transport</keyword>
<dbReference type="EMBL" id="MOEN01000002">
    <property type="protein sequence ID" value="OMH41215.1"/>
    <property type="molecule type" value="Genomic_DNA"/>
</dbReference>
<evidence type="ECO:0000313" key="11">
    <source>
        <dbReference type="Proteomes" id="UP000187408"/>
    </source>
</evidence>
<dbReference type="RefSeq" id="WP_076712187.1">
    <property type="nucleotide sequence ID" value="NZ_MOEN01000002.1"/>
</dbReference>
<evidence type="ECO:0000256" key="5">
    <source>
        <dbReference type="ARBA" id="ARBA00022970"/>
    </source>
</evidence>
<dbReference type="GO" id="GO:0005886">
    <property type="term" value="C:plasma membrane"/>
    <property type="evidence" value="ECO:0007669"/>
    <property type="project" value="UniProtKB-SubCell"/>
</dbReference>